<evidence type="ECO:0000256" key="1">
    <source>
        <dbReference type="SAM" id="Phobius"/>
    </source>
</evidence>
<keyword evidence="1" id="KW-0472">Membrane</keyword>
<accession>A0A1F7XVJ3</accession>
<sequence>MDKKNLIFLFVGIVLGTLIVGGIFYLALTKTPINISQTTPPGPVTPSSNFPTTLPTETEATIKTGIIEGSLSYPSEQIPADMTVCAENTLTQEKFCTKEHIKSDKYTYGLGYKLDATPGKYFVYALTPSAQGEYRAYYSEFVTCGLKFECKSHQPIEVSVELNKTTDKIDPQDWYNIPTPTPTIGL</sequence>
<dbReference type="Proteomes" id="UP000176741">
    <property type="component" value="Unassembled WGS sequence"/>
</dbReference>
<dbReference type="EMBL" id="MGGD01000081">
    <property type="protein sequence ID" value="OGM19054.1"/>
    <property type="molecule type" value="Genomic_DNA"/>
</dbReference>
<reference evidence="2 3" key="1">
    <citation type="journal article" date="2016" name="Nat. Commun.">
        <title>Thousands of microbial genomes shed light on interconnected biogeochemical processes in an aquifer system.</title>
        <authorList>
            <person name="Anantharaman K."/>
            <person name="Brown C.T."/>
            <person name="Hug L.A."/>
            <person name="Sharon I."/>
            <person name="Castelle C.J."/>
            <person name="Probst A.J."/>
            <person name="Thomas B.C."/>
            <person name="Singh A."/>
            <person name="Wilkins M.J."/>
            <person name="Karaoz U."/>
            <person name="Brodie E.L."/>
            <person name="Williams K.H."/>
            <person name="Hubbard S.S."/>
            <person name="Banfield J.F."/>
        </authorList>
    </citation>
    <scope>NUCLEOTIDE SEQUENCE [LARGE SCALE GENOMIC DNA]</scope>
</reference>
<evidence type="ECO:0008006" key="4">
    <source>
        <dbReference type="Google" id="ProtNLM"/>
    </source>
</evidence>
<proteinExistence type="predicted"/>
<keyword evidence="1" id="KW-1133">Transmembrane helix</keyword>
<organism evidence="2 3">
    <name type="scientific">Candidatus Woesebacteria bacterium RIFCSPHIGHO2_01_FULL_38_26b</name>
    <dbReference type="NCBI Taxonomy" id="1802491"/>
    <lineage>
        <taxon>Bacteria</taxon>
        <taxon>Candidatus Woeseibacteriota</taxon>
    </lineage>
</organism>
<gene>
    <name evidence="2" type="ORF">A2771_02195</name>
</gene>
<evidence type="ECO:0000313" key="2">
    <source>
        <dbReference type="EMBL" id="OGM19054.1"/>
    </source>
</evidence>
<comment type="caution">
    <text evidence="2">The sequence shown here is derived from an EMBL/GenBank/DDBJ whole genome shotgun (WGS) entry which is preliminary data.</text>
</comment>
<keyword evidence="1" id="KW-0812">Transmembrane</keyword>
<feature type="transmembrane region" description="Helical" evidence="1">
    <location>
        <begin position="6"/>
        <end position="28"/>
    </location>
</feature>
<dbReference type="AlphaFoldDB" id="A0A1F7XVJ3"/>
<evidence type="ECO:0000313" key="3">
    <source>
        <dbReference type="Proteomes" id="UP000176741"/>
    </source>
</evidence>
<protein>
    <recommendedName>
        <fullName evidence="4">Bacterial spore germination immunoglobulin-like domain-containing protein</fullName>
    </recommendedName>
</protein>
<name>A0A1F7XVJ3_9BACT</name>